<evidence type="ECO:0000313" key="4">
    <source>
        <dbReference type="Proteomes" id="UP000648075"/>
    </source>
</evidence>
<reference evidence="3" key="2">
    <citation type="submission" date="2020-09" db="EMBL/GenBank/DDBJ databases">
        <authorList>
            <person name="Sun Q."/>
            <person name="Kim S."/>
        </authorList>
    </citation>
    <scope>NUCLEOTIDE SEQUENCE</scope>
    <source>
        <strain evidence="3">KCTC 32255</strain>
    </source>
</reference>
<dbReference type="Proteomes" id="UP000648075">
    <property type="component" value="Unassembled WGS sequence"/>
</dbReference>
<dbReference type="AlphaFoldDB" id="A0A918PI28"/>
<feature type="compositionally biased region" description="Low complexity" evidence="1">
    <location>
        <begin position="171"/>
        <end position="186"/>
    </location>
</feature>
<evidence type="ECO:0008006" key="5">
    <source>
        <dbReference type="Google" id="ProtNLM"/>
    </source>
</evidence>
<evidence type="ECO:0000256" key="2">
    <source>
        <dbReference type="SAM" id="SignalP"/>
    </source>
</evidence>
<keyword evidence="2" id="KW-0732">Signal</keyword>
<name>A0A918PI28_9SPHN</name>
<evidence type="ECO:0000256" key="1">
    <source>
        <dbReference type="SAM" id="MobiDB-lite"/>
    </source>
</evidence>
<keyword evidence="4" id="KW-1185">Reference proteome</keyword>
<feature type="region of interest" description="Disordered" evidence="1">
    <location>
        <begin position="163"/>
        <end position="186"/>
    </location>
</feature>
<dbReference type="EMBL" id="BMZA01000011">
    <property type="protein sequence ID" value="GGZ10410.1"/>
    <property type="molecule type" value="Genomic_DNA"/>
</dbReference>
<sequence length="186" mass="19451">MLRPFFALPVLAAALLALPLAAQEDRHPVSADSAWSITGADCSIDSGWDDGTQVLITLHDDHHDLGVYNKAFRGVIDDKVIPVQFSAGEHPVNARPYQALGHRNADSTSYVSDVDDALLDAVAVAGSFQFYRGKQLLVDLDMAGFADALAAMRACEAANRPHGDGIGSPSGGADDASGGSYVADVA</sequence>
<reference evidence="3" key="1">
    <citation type="journal article" date="2014" name="Int. J. Syst. Evol. Microbiol.">
        <title>Complete genome sequence of Corynebacterium casei LMG S-19264T (=DSM 44701T), isolated from a smear-ripened cheese.</title>
        <authorList>
            <consortium name="US DOE Joint Genome Institute (JGI-PGF)"/>
            <person name="Walter F."/>
            <person name="Albersmeier A."/>
            <person name="Kalinowski J."/>
            <person name="Ruckert C."/>
        </authorList>
    </citation>
    <scope>NUCLEOTIDE SEQUENCE</scope>
    <source>
        <strain evidence="3">KCTC 32255</strain>
    </source>
</reference>
<dbReference type="RefSeq" id="WP_189621706.1">
    <property type="nucleotide sequence ID" value="NZ_BMZA01000011.1"/>
</dbReference>
<protein>
    <recommendedName>
        <fullName evidence="5">Excinuclease ABC subunit B</fullName>
    </recommendedName>
</protein>
<comment type="caution">
    <text evidence="3">The sequence shown here is derived from an EMBL/GenBank/DDBJ whole genome shotgun (WGS) entry which is preliminary data.</text>
</comment>
<accession>A0A918PI28</accession>
<organism evidence="3 4">
    <name type="scientific">Novosphingobium colocasiae</name>
    <dbReference type="NCBI Taxonomy" id="1256513"/>
    <lineage>
        <taxon>Bacteria</taxon>
        <taxon>Pseudomonadati</taxon>
        <taxon>Pseudomonadota</taxon>
        <taxon>Alphaproteobacteria</taxon>
        <taxon>Sphingomonadales</taxon>
        <taxon>Sphingomonadaceae</taxon>
        <taxon>Novosphingobium</taxon>
    </lineage>
</organism>
<feature type="chain" id="PRO_5037149317" description="Excinuclease ABC subunit B" evidence="2">
    <location>
        <begin position="23"/>
        <end position="186"/>
    </location>
</feature>
<gene>
    <name evidence="3" type="ORF">GCM10011614_26640</name>
</gene>
<proteinExistence type="predicted"/>
<evidence type="ECO:0000313" key="3">
    <source>
        <dbReference type="EMBL" id="GGZ10410.1"/>
    </source>
</evidence>
<feature type="signal peptide" evidence="2">
    <location>
        <begin position="1"/>
        <end position="22"/>
    </location>
</feature>